<evidence type="ECO:0000256" key="3">
    <source>
        <dbReference type="HAMAP-Rule" id="MF_03014"/>
    </source>
</evidence>
<feature type="domain" description="AB hydrolase-1" evidence="5">
    <location>
        <begin position="33"/>
        <end position="247"/>
    </location>
</feature>
<name>A0ABR0JP65_9EURO</name>
<feature type="short sequence motif" description="HGGXW" evidence="3">
    <location>
        <begin position="37"/>
        <end position="41"/>
    </location>
</feature>
<comment type="subunit">
    <text evidence="3">Homodimer.</text>
</comment>
<dbReference type="EC" id="3.5.1.9" evidence="3"/>
<accession>A0ABR0JP65</accession>
<feature type="active site" description="Nucleophile" evidence="3">
    <location>
        <position position="138"/>
    </location>
</feature>
<dbReference type="InterPro" id="IPR050300">
    <property type="entry name" value="GDXG_lipolytic_enzyme"/>
</dbReference>
<dbReference type="EMBL" id="JAVRRF010000003">
    <property type="protein sequence ID" value="KAK5067066.1"/>
    <property type="molecule type" value="Genomic_DNA"/>
</dbReference>
<comment type="similarity">
    <text evidence="3">Belongs to the kynurenine formamidase family.</text>
</comment>
<evidence type="ECO:0000256" key="1">
    <source>
        <dbReference type="ARBA" id="ARBA00022801"/>
    </source>
</evidence>
<evidence type="ECO:0000313" key="7">
    <source>
        <dbReference type="Proteomes" id="UP001345691"/>
    </source>
</evidence>
<dbReference type="HAMAP" id="MF_03014">
    <property type="entry name" value="KFase"/>
    <property type="match status" value="1"/>
</dbReference>
<comment type="caution">
    <text evidence="6">The sequence shown here is derived from an EMBL/GenBank/DDBJ whole genome shotgun (WGS) entry which is preliminary data.</text>
</comment>
<comment type="function">
    <text evidence="3">Catalyzes the hydrolysis of N-formyl-L-kynurenine to L-kynurenine, the second step in the kynurenine pathway of tryptophan degradation. Kynurenine may be further oxidized to nicotinic acid, NAD(H) and NADP(H). Required for elimination of toxic metabolites.</text>
</comment>
<dbReference type="PANTHER" id="PTHR48081">
    <property type="entry name" value="AB HYDROLASE SUPERFAMILY PROTEIN C4A8.06C"/>
    <property type="match status" value="1"/>
</dbReference>
<dbReference type="InterPro" id="IPR027519">
    <property type="entry name" value="KFase_ver/fungi-typ"/>
</dbReference>
<evidence type="ECO:0000256" key="4">
    <source>
        <dbReference type="SAM" id="MobiDB-lite"/>
    </source>
</evidence>
<feature type="active site" evidence="3">
    <location>
        <position position="280"/>
    </location>
</feature>
<comment type="domain">
    <text evidence="3">The main chain amide nitrogen atoms of the second glycine and its adjacent residue in the HGGXW motif define the oxyanion hole, and stabilize the oxyanion that forms during the nucleophilic attack by the catalytic serine during substrate cleavage.</text>
</comment>
<gene>
    <name evidence="6" type="ORF">LTR69_002415</name>
</gene>
<dbReference type="Proteomes" id="UP001345691">
    <property type="component" value="Unassembled WGS sequence"/>
</dbReference>
<dbReference type="InterPro" id="IPR000073">
    <property type="entry name" value="AB_hydrolase_1"/>
</dbReference>
<dbReference type="Pfam" id="PF12697">
    <property type="entry name" value="Abhydrolase_6"/>
    <property type="match status" value="1"/>
</dbReference>
<protein>
    <recommendedName>
        <fullName evidence="3">Kynurenine formamidase</fullName>
        <shortName evidence="3">KFA</shortName>
        <shortName evidence="3">KFase</shortName>
        <ecNumber evidence="3">3.5.1.9</ecNumber>
    </recommendedName>
    <alternativeName>
        <fullName evidence="3">Arylformamidase</fullName>
    </alternativeName>
    <alternativeName>
        <fullName evidence="3">N-formylkynurenine formamidase</fullName>
        <shortName evidence="3">FKF</shortName>
    </alternativeName>
</protein>
<keyword evidence="2 3" id="KW-0823">Tryptophan catabolism</keyword>
<organism evidence="6 7">
    <name type="scientific">Exophiala sideris</name>
    <dbReference type="NCBI Taxonomy" id="1016849"/>
    <lineage>
        <taxon>Eukaryota</taxon>
        <taxon>Fungi</taxon>
        <taxon>Dikarya</taxon>
        <taxon>Ascomycota</taxon>
        <taxon>Pezizomycotina</taxon>
        <taxon>Eurotiomycetes</taxon>
        <taxon>Chaetothyriomycetidae</taxon>
        <taxon>Chaetothyriales</taxon>
        <taxon>Herpotrichiellaceae</taxon>
        <taxon>Exophiala</taxon>
    </lineage>
</organism>
<evidence type="ECO:0000256" key="2">
    <source>
        <dbReference type="ARBA" id="ARBA00023079"/>
    </source>
</evidence>
<evidence type="ECO:0000313" key="6">
    <source>
        <dbReference type="EMBL" id="KAK5067066.1"/>
    </source>
</evidence>
<evidence type="ECO:0000259" key="5">
    <source>
        <dbReference type="Pfam" id="PF12697"/>
    </source>
</evidence>
<keyword evidence="1 3" id="KW-0378">Hydrolase</keyword>
<dbReference type="InterPro" id="IPR029058">
    <property type="entry name" value="AB_hydrolase_fold"/>
</dbReference>
<sequence length="309" mass="34725">MIKPTSYHFGSHDLQEVLVWRSPEKPQHSLFWIVFVHGGAWEDPEITAQNFAEPAVSILLSEEAHRLDLPKDKPLAVASLSYRLSPHPDHPQDPSSTPSSSFRNARHPDHINDVYSGLEILHRQYRLTEHNYILIGHSCGATLAFQALKRCHENAAFPPPMAVVGMAGIYHLSDLLENHKHGPYADVYASFLKGAFGDDEAVWRQASPACWPDHQPDARKIYAGRTMLLVVADGDDLVEPQQRETMRSSIIGGSEPIDSKDSLDREKPCRYSEMSVPGGHDEMWLIGERMVEVIQRALQVLSNDDDTRP</sequence>
<dbReference type="PANTHER" id="PTHR48081:SF33">
    <property type="entry name" value="KYNURENINE FORMAMIDASE"/>
    <property type="match status" value="1"/>
</dbReference>
<comment type="catalytic activity">
    <reaction evidence="3">
        <text>N-formyl-L-kynurenine + H2O = L-kynurenine + formate + H(+)</text>
        <dbReference type="Rhea" id="RHEA:13009"/>
        <dbReference type="ChEBI" id="CHEBI:15377"/>
        <dbReference type="ChEBI" id="CHEBI:15378"/>
        <dbReference type="ChEBI" id="CHEBI:15740"/>
        <dbReference type="ChEBI" id="CHEBI:57959"/>
        <dbReference type="ChEBI" id="CHEBI:58629"/>
        <dbReference type="EC" id="3.5.1.9"/>
    </reaction>
</comment>
<reference evidence="6 7" key="1">
    <citation type="submission" date="2023-08" db="EMBL/GenBank/DDBJ databases">
        <title>Black Yeasts Isolated from many extreme environments.</title>
        <authorList>
            <person name="Coleine C."/>
            <person name="Stajich J.E."/>
            <person name="Selbmann L."/>
        </authorList>
    </citation>
    <scope>NUCLEOTIDE SEQUENCE [LARGE SCALE GENOMIC DNA]</scope>
    <source>
        <strain evidence="6 7">CCFEE 6328</strain>
    </source>
</reference>
<feature type="region of interest" description="Disordered" evidence="4">
    <location>
        <begin position="83"/>
        <end position="106"/>
    </location>
</feature>
<feature type="active site" evidence="3">
    <location>
        <position position="235"/>
    </location>
</feature>
<comment type="pathway">
    <text evidence="3">Amino-acid degradation; L-tryptophan degradation via kynurenine pathway; L-kynurenine from L-tryptophan: step 2/2.</text>
</comment>
<keyword evidence="7" id="KW-1185">Reference proteome</keyword>
<proteinExistence type="inferred from homology"/>
<dbReference type="Gene3D" id="3.40.50.1820">
    <property type="entry name" value="alpha/beta hydrolase"/>
    <property type="match status" value="1"/>
</dbReference>
<dbReference type="SUPFAM" id="SSF53474">
    <property type="entry name" value="alpha/beta-Hydrolases"/>
    <property type="match status" value="1"/>
</dbReference>